<dbReference type="Gene3D" id="2.170.130.10">
    <property type="entry name" value="TonB-dependent receptor, plug domain"/>
    <property type="match status" value="1"/>
</dbReference>
<reference evidence="14" key="1">
    <citation type="submission" date="2018-05" db="EMBL/GenBank/DDBJ databases">
        <authorList>
            <person name="Li X."/>
        </authorList>
    </citation>
    <scope>NUCLEOTIDE SEQUENCE [LARGE SCALE GENOMIC DNA]</scope>
    <source>
        <strain evidence="14">YIM 73061</strain>
    </source>
</reference>
<dbReference type="Gene3D" id="2.40.170.20">
    <property type="entry name" value="TonB-dependent receptor, beta-barrel domain"/>
    <property type="match status" value="1"/>
</dbReference>
<evidence type="ECO:0000256" key="10">
    <source>
        <dbReference type="SAM" id="MobiDB-lite"/>
    </source>
</evidence>
<feature type="region of interest" description="Disordered" evidence="10">
    <location>
        <begin position="205"/>
        <end position="242"/>
    </location>
</feature>
<protein>
    <submittedName>
        <fullName evidence="13">TonB-dependent receptor</fullName>
    </submittedName>
</protein>
<dbReference type="InterPro" id="IPR039426">
    <property type="entry name" value="TonB-dep_rcpt-like"/>
</dbReference>
<evidence type="ECO:0000313" key="14">
    <source>
        <dbReference type="Proteomes" id="UP000249725"/>
    </source>
</evidence>
<dbReference type="EMBL" id="QFYR01000003">
    <property type="protein sequence ID" value="RAK52214.1"/>
    <property type="molecule type" value="Genomic_DNA"/>
</dbReference>
<dbReference type="InterPro" id="IPR036942">
    <property type="entry name" value="Beta-barrel_TonB_sf"/>
</dbReference>
<evidence type="ECO:0000256" key="1">
    <source>
        <dbReference type="ARBA" id="ARBA00004571"/>
    </source>
</evidence>
<evidence type="ECO:0000256" key="9">
    <source>
        <dbReference type="RuleBase" id="RU003357"/>
    </source>
</evidence>
<evidence type="ECO:0000259" key="11">
    <source>
        <dbReference type="Pfam" id="PF00593"/>
    </source>
</evidence>
<proteinExistence type="inferred from homology"/>
<gene>
    <name evidence="13" type="ORF">DJ018_13775</name>
</gene>
<dbReference type="Proteomes" id="UP000249725">
    <property type="component" value="Unassembled WGS sequence"/>
</dbReference>
<evidence type="ECO:0000256" key="3">
    <source>
        <dbReference type="ARBA" id="ARBA00022452"/>
    </source>
</evidence>
<sequence length="793" mass="85407">MLSAFDAYAQDSAVDEVIVTGTRSTARTVTTSLAPIDVLSAEELQKSGKQSTRDLIATFVPSANVSNSGAGASFAFKTVSLRGLSGDQTLLLVNGKRRHNTAVLFVNGTTQNGQSPPDLDLIPSAAIERIEVLRDGASAQYGSDALAGVINIILKEGAEGGALTALAGLTGKGDGETAQASANAGFGFGDTGYLNLTLDARTTNHTDRGYKTPNQTQLYFPVNGQPDPREASANRETSHPGQPQVQLYSLGFNTGADVGDLSFYAFGTVSSRNSAAYLTFRNPNSLNNNVSVYPDGYTPRLFLKDRDYQVAAGVRGRDLLSFNWDLSTTYGSNEVGYYENSLNASLGPQSPTYFYLGTLTFDEWTTNFDLNREFEVGLAKPLFLAMGLEYRDDTFAIEAGELASYVNGGYRAPVGAPLAGQVTQGGSQGVTGFPPFAAGEFSRDNKSAYINVEQAITDNFEVSLAGRYESYSDFGETTTGKVSARWEPIRNFAVRGTVSSGFRAPSLQQQHYGSSSTIGVSFPTGTVLYPVQLLPPDNPAAIALGAKPLEPESSTSYSLGFVSRPLPGLSLTLDVYQIEIKDRIMQSATLGPNTVVSNALASQGLNPQQAVFYYANAADTTTQGVDFVGDYAMTVGDGRLRFTFTANYTKNEFDRITAPPPELAAAGLVLVDRIKIGDFTVGTPRDKEILSVNWVQDRLDVTARFTRFGEITQRVANPLNDETVSPTLIVDLDASVDLTERLRLTVGANNLFDVYPDTIRPANRGNPPFSFWNQYAPWGISGGFYYTRLAWTF</sequence>
<dbReference type="AlphaFoldDB" id="A0A328AFM2"/>
<feature type="domain" description="TonB-dependent receptor-like beta-barrel" evidence="11">
    <location>
        <begin position="270"/>
        <end position="751"/>
    </location>
</feature>
<evidence type="ECO:0000256" key="2">
    <source>
        <dbReference type="ARBA" id="ARBA00022448"/>
    </source>
</evidence>
<keyword evidence="13" id="KW-0675">Receptor</keyword>
<dbReference type="Pfam" id="PF00593">
    <property type="entry name" value="TonB_dep_Rec_b-barrel"/>
    <property type="match status" value="1"/>
</dbReference>
<keyword evidence="2 8" id="KW-0813">Transport</keyword>
<comment type="similarity">
    <text evidence="8 9">Belongs to the TonB-dependent receptor family.</text>
</comment>
<keyword evidence="5 9" id="KW-0798">TonB box</keyword>
<feature type="domain" description="TonB-dependent receptor plug" evidence="12">
    <location>
        <begin position="32"/>
        <end position="149"/>
    </location>
</feature>
<dbReference type="PANTHER" id="PTHR47234:SF3">
    <property type="entry name" value="SECRETIN_TONB SHORT N-TERMINAL DOMAIN-CONTAINING PROTEIN"/>
    <property type="match status" value="1"/>
</dbReference>
<keyword evidence="6 8" id="KW-0472">Membrane</keyword>
<keyword evidence="7 8" id="KW-0998">Cell outer membrane</keyword>
<keyword evidence="14" id="KW-1185">Reference proteome</keyword>
<keyword evidence="3 8" id="KW-1134">Transmembrane beta strand</keyword>
<keyword evidence="4 8" id="KW-0812">Transmembrane</keyword>
<dbReference type="CDD" id="cd01347">
    <property type="entry name" value="ligand_gated_channel"/>
    <property type="match status" value="1"/>
</dbReference>
<dbReference type="PANTHER" id="PTHR47234">
    <property type="match status" value="1"/>
</dbReference>
<dbReference type="PROSITE" id="PS52016">
    <property type="entry name" value="TONB_DEPENDENT_REC_3"/>
    <property type="match status" value="1"/>
</dbReference>
<dbReference type="SUPFAM" id="SSF56935">
    <property type="entry name" value="Porins"/>
    <property type="match status" value="1"/>
</dbReference>
<dbReference type="InterPro" id="IPR037066">
    <property type="entry name" value="Plug_dom_sf"/>
</dbReference>
<evidence type="ECO:0000256" key="6">
    <source>
        <dbReference type="ARBA" id="ARBA00023136"/>
    </source>
</evidence>
<dbReference type="OrthoDB" id="7051241at2"/>
<dbReference type="InterPro" id="IPR012910">
    <property type="entry name" value="Plug_dom"/>
</dbReference>
<evidence type="ECO:0000256" key="7">
    <source>
        <dbReference type="ARBA" id="ARBA00023237"/>
    </source>
</evidence>
<evidence type="ECO:0000256" key="5">
    <source>
        <dbReference type="ARBA" id="ARBA00023077"/>
    </source>
</evidence>
<name>A0A328AFM2_9CAUL</name>
<dbReference type="Pfam" id="PF07715">
    <property type="entry name" value="Plug"/>
    <property type="match status" value="1"/>
</dbReference>
<accession>A0A328AFM2</accession>
<evidence type="ECO:0000256" key="4">
    <source>
        <dbReference type="ARBA" id="ARBA00022692"/>
    </source>
</evidence>
<evidence type="ECO:0000259" key="12">
    <source>
        <dbReference type="Pfam" id="PF07715"/>
    </source>
</evidence>
<dbReference type="GO" id="GO:0009279">
    <property type="term" value="C:cell outer membrane"/>
    <property type="evidence" value="ECO:0007669"/>
    <property type="project" value="UniProtKB-SubCell"/>
</dbReference>
<evidence type="ECO:0000313" key="13">
    <source>
        <dbReference type="EMBL" id="RAK52214.1"/>
    </source>
</evidence>
<feature type="compositionally biased region" description="Basic and acidic residues" evidence="10">
    <location>
        <begin position="227"/>
        <end position="238"/>
    </location>
</feature>
<evidence type="ECO:0000256" key="8">
    <source>
        <dbReference type="PROSITE-ProRule" id="PRU01360"/>
    </source>
</evidence>
<organism evidence="13 14">
    <name type="scientific">Phenylobacterium deserti</name>
    <dbReference type="NCBI Taxonomy" id="1914756"/>
    <lineage>
        <taxon>Bacteria</taxon>
        <taxon>Pseudomonadati</taxon>
        <taxon>Pseudomonadota</taxon>
        <taxon>Alphaproteobacteria</taxon>
        <taxon>Caulobacterales</taxon>
        <taxon>Caulobacteraceae</taxon>
        <taxon>Phenylobacterium</taxon>
    </lineage>
</organism>
<comment type="caution">
    <text evidence="13">The sequence shown here is derived from an EMBL/GenBank/DDBJ whole genome shotgun (WGS) entry which is preliminary data.</text>
</comment>
<dbReference type="InterPro" id="IPR000531">
    <property type="entry name" value="Beta-barrel_TonB"/>
</dbReference>
<comment type="subcellular location">
    <subcellularLocation>
        <location evidence="1 8">Cell outer membrane</location>
        <topology evidence="1 8">Multi-pass membrane protein</topology>
    </subcellularLocation>
</comment>